<accession>A0A6J3LYS2</accession>
<proteinExistence type="predicted"/>
<organism evidence="2">
    <name type="scientific">Dissoconium aciculare CBS 342.82</name>
    <dbReference type="NCBI Taxonomy" id="1314786"/>
    <lineage>
        <taxon>Eukaryota</taxon>
        <taxon>Fungi</taxon>
        <taxon>Dikarya</taxon>
        <taxon>Ascomycota</taxon>
        <taxon>Pezizomycotina</taxon>
        <taxon>Dothideomycetes</taxon>
        <taxon>Dothideomycetidae</taxon>
        <taxon>Mycosphaerellales</taxon>
        <taxon>Dissoconiaceae</taxon>
        <taxon>Dissoconium</taxon>
    </lineage>
</organism>
<name>A0A6J3LYS2_9PEZI</name>
<gene>
    <name evidence="2" type="ORF">K489DRAFT_260467</name>
</gene>
<protein>
    <submittedName>
        <fullName evidence="2">Uncharacterized protein</fullName>
    </submittedName>
</protein>
<reference evidence="2" key="3">
    <citation type="submission" date="2025-08" db="UniProtKB">
        <authorList>
            <consortium name="RefSeq"/>
        </authorList>
    </citation>
    <scope>IDENTIFICATION</scope>
    <source>
        <strain evidence="2">CBS 342.82</strain>
    </source>
</reference>
<dbReference type="AlphaFoldDB" id="A0A6J3LYS2"/>
<reference evidence="2" key="1">
    <citation type="submission" date="2020-01" db="EMBL/GenBank/DDBJ databases">
        <authorList>
            <consortium name="DOE Joint Genome Institute"/>
            <person name="Haridas S."/>
            <person name="Albert R."/>
            <person name="Binder M."/>
            <person name="Bloem J."/>
            <person name="Labutti K."/>
            <person name="Salamov A."/>
            <person name="Andreopoulos B."/>
            <person name="Baker S.E."/>
            <person name="Barry K."/>
            <person name="Bills G."/>
            <person name="Bluhm B.H."/>
            <person name="Cannon C."/>
            <person name="Castanera R."/>
            <person name="Culley D.E."/>
            <person name="Daum C."/>
            <person name="Ezra D."/>
            <person name="Gonzalez J.B."/>
            <person name="Henrissat B."/>
            <person name="Kuo A."/>
            <person name="Liang C."/>
            <person name="Lipzen A."/>
            <person name="Lutzoni F."/>
            <person name="Magnuson J."/>
            <person name="Mondo S."/>
            <person name="Nolan M."/>
            <person name="Ohm R."/>
            <person name="Pangilinan J."/>
            <person name="Park H.-J."/>
            <person name="Ramirez L."/>
            <person name="Alfaro M."/>
            <person name="Sun H."/>
            <person name="Tritt A."/>
            <person name="Yoshinaga Y."/>
            <person name="Zwiers L.-H."/>
            <person name="Turgeon B.G."/>
            <person name="Goodwin S.B."/>
            <person name="Spatafora J.W."/>
            <person name="Crous P.W."/>
            <person name="Grigoriev I.V."/>
        </authorList>
    </citation>
    <scope>NUCLEOTIDE SEQUENCE</scope>
    <source>
        <strain evidence="2">CBS 342.82</strain>
    </source>
</reference>
<keyword evidence="1" id="KW-1185">Reference proteome</keyword>
<evidence type="ECO:0000313" key="2">
    <source>
        <dbReference type="RefSeq" id="XP_033457956.1"/>
    </source>
</evidence>
<dbReference type="Proteomes" id="UP000504637">
    <property type="component" value="Unplaced"/>
</dbReference>
<evidence type="ECO:0000313" key="1">
    <source>
        <dbReference type="Proteomes" id="UP000504637"/>
    </source>
</evidence>
<reference evidence="2" key="2">
    <citation type="submission" date="2020-04" db="EMBL/GenBank/DDBJ databases">
        <authorList>
            <consortium name="NCBI Genome Project"/>
        </authorList>
    </citation>
    <scope>NUCLEOTIDE SEQUENCE</scope>
    <source>
        <strain evidence="2">CBS 342.82</strain>
    </source>
</reference>
<dbReference type="RefSeq" id="XP_033457956.1">
    <property type="nucleotide sequence ID" value="XM_033600036.1"/>
</dbReference>
<sequence>MARVTVTITRESRPLLTRRSTFPTDAPNPVRIAFLRCPSFTWEESSSHVRIVTSFSAPSRLLGAGVSSNRQSSPHCTVEWFISTHPSRRESAEGTSTIMRPQRKTQAAFESPHRSFFSRPMNFGECFTMGKASRRATTAGGGYFFFGQQDLFFYVGGAGKCPKTRGR</sequence>
<dbReference type="GeneID" id="54357836"/>